<dbReference type="EMBL" id="KX066068">
    <property type="protein sequence ID" value="ANH51080.1"/>
    <property type="molecule type" value="Genomic_DNA"/>
</dbReference>
<keyword evidence="1" id="KW-1133">Transmembrane helix</keyword>
<proteinExistence type="predicted"/>
<organism evidence="2 3">
    <name type="scientific">Pseudomonas phage VSW-3</name>
    <dbReference type="NCBI Taxonomy" id="1852562"/>
    <lineage>
        <taxon>Viruses</taxon>
        <taxon>Duplodnaviria</taxon>
        <taxon>Heunggongvirae</taxon>
        <taxon>Uroviricota</taxon>
        <taxon>Caudoviricetes</taxon>
        <taxon>Autographivirales</taxon>
        <taxon>Autonotataviridae</taxon>
        <taxon>Napahaivirus</taxon>
        <taxon>Napahaivirus VSW3</taxon>
    </lineage>
</organism>
<feature type="transmembrane region" description="Helical" evidence="1">
    <location>
        <begin position="89"/>
        <end position="108"/>
    </location>
</feature>
<evidence type="ECO:0000256" key="1">
    <source>
        <dbReference type="SAM" id="Phobius"/>
    </source>
</evidence>
<keyword evidence="3" id="KW-1185">Reference proteome</keyword>
<sequence>MCQHTKCNTTHCHGCEKTLPPARDPARGTGRTTNAVKAAVMAAAFGKRVVYLCGNQNSADHASSVAREFVSESLGKVCDQRVSMSKERITFYFANGAVAGILVFRSIAARDINIGMRDDSRFHVIEDHYATEVKAEQAYRAERIEAGRTIRELMQRYGFTRAEILNRCHTRESTIEFS</sequence>
<evidence type="ECO:0000313" key="2">
    <source>
        <dbReference type="EMBL" id="ANH51080.1"/>
    </source>
</evidence>
<keyword evidence="1" id="KW-0812">Transmembrane</keyword>
<accession>A0A173GCS9</accession>
<evidence type="ECO:0000313" key="3">
    <source>
        <dbReference type="Proteomes" id="UP000222360"/>
    </source>
</evidence>
<keyword evidence="1" id="KW-0472">Membrane</keyword>
<gene>
    <name evidence="2" type="ORF">VSW3_4</name>
</gene>
<name>A0A173GCS9_9CAUD</name>
<reference evidence="2 3" key="1">
    <citation type="submission" date="2016-04" db="EMBL/GenBank/DDBJ databases">
        <title>Complete genome of Pseudomonas fluorescens phage VSW-3.</title>
        <authorList>
            <person name="Zhang C.-J."/>
            <person name="Wei Y.-L."/>
            <person name="Ji X.-L."/>
        </authorList>
    </citation>
    <scope>NUCLEOTIDE SEQUENCE [LARGE SCALE GENOMIC DNA]</scope>
</reference>
<dbReference type="Proteomes" id="UP000222360">
    <property type="component" value="Segment"/>
</dbReference>
<protein>
    <submittedName>
        <fullName evidence="2">Uncharacterized protein</fullName>
    </submittedName>
</protein>